<dbReference type="TCDB" id="9.B.159.9.3">
    <property type="family name" value="the inclusion membrane protein (inca) family"/>
</dbReference>
<reference evidence="3 4" key="1">
    <citation type="journal article" date="2003" name="Nucleic Acids Res.">
        <title>Genome sequence of Chlamydophila caviae (Chlamydia psittaci GPIC): examining the role of niche-specific genes in the evolution of the Chlamydiaceae.</title>
        <authorList>
            <person name="Read T.D."/>
            <person name="Myers G.S.A."/>
            <person name="Brunham R.C."/>
            <person name="Nelson W.C."/>
            <person name="Paulsen I.T."/>
            <person name="Heidelberg J.F."/>
            <person name="Holtzapple E.K."/>
            <person name="Khouri H.M."/>
            <person name="Federova N.B."/>
            <person name="Carty H.A."/>
            <person name="Umayam L.A."/>
            <person name="Haft D.H."/>
            <person name="Peterson J.D."/>
            <person name="Beanan M.J."/>
            <person name="White O."/>
            <person name="Salzberg S.L."/>
            <person name="Hsia R.-C."/>
            <person name="McClarty G."/>
            <person name="Rank R.G."/>
            <person name="Bavoil P.M."/>
            <person name="Fraser C.M."/>
        </authorList>
    </citation>
    <scope>NUCLEOTIDE SEQUENCE [LARGE SCALE GENOMIC DNA]</scope>
    <source>
        <strain evidence="4">ATCC VR-813 / DSM 19441 / 03DC25 / GPIC</strain>
    </source>
</reference>
<evidence type="ECO:0000313" key="4">
    <source>
        <dbReference type="Proteomes" id="UP000002193"/>
    </source>
</evidence>
<evidence type="ECO:0000256" key="2">
    <source>
        <dbReference type="SAM" id="Phobius"/>
    </source>
</evidence>
<dbReference type="EMBL" id="AE015925">
    <property type="protein sequence ID" value="AAP05542.1"/>
    <property type="molecule type" value="Genomic_DNA"/>
</dbReference>
<dbReference type="RefSeq" id="WP_011006756.1">
    <property type="nucleotide sequence ID" value="NC_003361.3"/>
</dbReference>
<feature type="transmembrane region" description="Helical" evidence="2">
    <location>
        <begin position="59"/>
        <end position="81"/>
    </location>
</feature>
<dbReference type="HOGENOM" id="CLU_044960_0_0_0"/>
<evidence type="ECO:0008006" key="5">
    <source>
        <dbReference type="Google" id="ProtNLM"/>
    </source>
</evidence>
<gene>
    <name evidence="3" type="ordered locus">CCA_00801</name>
</gene>
<dbReference type="OrthoDB" id="18091at2"/>
<feature type="transmembrane region" description="Helical" evidence="2">
    <location>
        <begin position="30"/>
        <end position="52"/>
    </location>
</feature>
<protein>
    <recommendedName>
        <fullName evidence="5">IncA family protein</fullName>
    </recommendedName>
</protein>
<dbReference type="KEGG" id="cca:CCA_00801"/>
<keyword evidence="2" id="KW-0812">Transmembrane</keyword>
<dbReference type="Proteomes" id="UP000002193">
    <property type="component" value="Chromosome"/>
</dbReference>
<keyword evidence="4" id="KW-1185">Reference proteome</keyword>
<dbReference type="AlphaFoldDB" id="Q821Y4"/>
<accession>Q821Y4</accession>
<evidence type="ECO:0000313" key="3">
    <source>
        <dbReference type="EMBL" id="AAP05542.1"/>
    </source>
</evidence>
<sequence length="328" mass="36581">MKCASPCFYLKSENSDERCYNFLDSRVRVVATILSIVASLLIIIGAIAAVVLFGSQLGLLYSTIIIGLSVAIGVLLFSASFRCFTCCALVSRFQHSSSRLRIDDPAASQLTTLSDETTENIEHHLRDVISEYAESRDAYQDLMNQKEQSAIGLHAARAAYESADAEYQRLAEQPAVDGNISLECQAGLMTSREKCLEYIQTVHAYEGILEQISSMNNLLEFQKVTSAYEQVGVVLRQKAEDAQARERVLESQLDLRTKDFERLSQLERDLRSSIGELENARGAERHRDLNVTSLDVVDMTLEENTLNLVVSDDDFQDAGDSFLDPQNE</sequence>
<keyword evidence="2" id="KW-0472">Membrane</keyword>
<dbReference type="STRING" id="227941.CCA_00801"/>
<name>Q821Y4_CHLCV</name>
<organism evidence="3 4">
    <name type="scientific">Chlamydia caviae (strain ATCC VR-813 / DSM 19441 / 03DC25 / GPIC)</name>
    <name type="common">Chlamydophila caviae</name>
    <dbReference type="NCBI Taxonomy" id="227941"/>
    <lineage>
        <taxon>Bacteria</taxon>
        <taxon>Pseudomonadati</taxon>
        <taxon>Chlamydiota</taxon>
        <taxon>Chlamydiia</taxon>
        <taxon>Chlamydiales</taxon>
        <taxon>Chlamydiaceae</taxon>
        <taxon>Chlamydia/Chlamydophila group</taxon>
        <taxon>Chlamydia</taxon>
    </lineage>
</organism>
<keyword evidence="2" id="KW-1133">Transmembrane helix</keyword>
<keyword evidence="1" id="KW-0175">Coiled coil</keyword>
<evidence type="ECO:0000256" key="1">
    <source>
        <dbReference type="SAM" id="Coils"/>
    </source>
</evidence>
<proteinExistence type="predicted"/>
<feature type="coiled-coil region" evidence="1">
    <location>
        <begin position="125"/>
        <end position="173"/>
    </location>
</feature>